<dbReference type="SUPFAM" id="SSF53850">
    <property type="entry name" value="Periplasmic binding protein-like II"/>
    <property type="match status" value="1"/>
</dbReference>
<proteinExistence type="inferred from homology"/>
<dbReference type="PANTHER" id="PTHR42928">
    <property type="entry name" value="TRICARBOXYLATE-BINDING PROTEIN"/>
    <property type="match status" value="1"/>
</dbReference>
<accession>W0PB69</accession>
<comment type="similarity">
    <text evidence="1">Belongs to the UPF0065 (bug) family.</text>
</comment>
<dbReference type="InterPro" id="IPR005064">
    <property type="entry name" value="BUG"/>
</dbReference>
<dbReference type="STRING" id="1247726.MIM_c20350"/>
<dbReference type="Pfam" id="PF03401">
    <property type="entry name" value="TctC"/>
    <property type="match status" value="1"/>
</dbReference>
<dbReference type="Proteomes" id="UP000019095">
    <property type="component" value="Chromosome"/>
</dbReference>
<dbReference type="eggNOG" id="COG3181">
    <property type="taxonomic scope" value="Bacteria"/>
</dbReference>
<keyword evidence="3" id="KW-0675">Receptor</keyword>
<dbReference type="AlphaFoldDB" id="W0PB69"/>
<dbReference type="KEGG" id="amim:MIM_c20350"/>
<evidence type="ECO:0000313" key="4">
    <source>
        <dbReference type="Proteomes" id="UP000019095"/>
    </source>
</evidence>
<dbReference type="HOGENOM" id="CLU_045683_0_1_4"/>
<dbReference type="OrthoDB" id="8846110at2"/>
<protein>
    <submittedName>
        <fullName evidence="3">Putative Bug-like extracytoplasmic solute binding receptor, TTT family</fullName>
    </submittedName>
</protein>
<keyword evidence="2" id="KW-0732">Signal</keyword>
<sequence>MDRIITLVRRSGLKLIAAVVIASPNIATAAYPDKPISVALPFALGGPVDILMRAVQEPLQKELGQPVVIVPKEGASGIVATRYVARAPADGYTLLIQTNGMLITPQINKQAGFDPLRDFEPVALLGVQPMVLVTHPSLPVKTVQELISYAKAHPGEIDFASSGPASNGRLATETFMKLADIKMNHVPYKGVGQITLALMSGEVQLMLSSVTPQISQQIKEGKLNLLGTASAGESALMPGVEPISNTLKGFQAEVWFLIAAPAGTPPDVVDKLQKSITHVLNTPQMQERFKAASATVKTATPDVLKHMMADEYSRIGEIVSEIGDINK</sequence>
<gene>
    <name evidence="3" type="ORF">MIM_c20350</name>
</gene>
<keyword evidence="4" id="KW-1185">Reference proteome</keyword>
<evidence type="ECO:0000313" key="3">
    <source>
        <dbReference type="EMBL" id="AHG64114.1"/>
    </source>
</evidence>
<evidence type="ECO:0000256" key="1">
    <source>
        <dbReference type="ARBA" id="ARBA00006987"/>
    </source>
</evidence>
<dbReference type="RefSeq" id="WP_025372751.1">
    <property type="nucleotide sequence ID" value="NZ_CP003915.1"/>
</dbReference>
<reference evidence="3 4" key="1">
    <citation type="journal article" date="2014" name="Microbiology">
        <title>Unravelling the complete genome sequence of Advenella mimigardefordensis strain DPN7T and novel insights in the catabolism of the xenobiotic polythioester precursor 3,3'-dithiodipropionate.</title>
        <authorList>
            <person name="Wubbeler J.H."/>
            <person name="Hiessl S."/>
            <person name="Schuldes J."/>
            <person name="Thurmer A."/>
            <person name="Daniel R."/>
            <person name="Steinbuchel A."/>
        </authorList>
    </citation>
    <scope>NUCLEOTIDE SEQUENCE [LARGE SCALE GENOMIC DNA]</scope>
    <source>
        <strain evidence="4">DSM 17166 / LMG 22922 / DPN7</strain>
    </source>
</reference>
<dbReference type="PANTHER" id="PTHR42928:SF5">
    <property type="entry name" value="BLR1237 PROTEIN"/>
    <property type="match status" value="1"/>
</dbReference>
<dbReference type="PIRSF" id="PIRSF017082">
    <property type="entry name" value="YflP"/>
    <property type="match status" value="1"/>
</dbReference>
<dbReference type="EMBL" id="CP003915">
    <property type="protein sequence ID" value="AHG64114.1"/>
    <property type="molecule type" value="Genomic_DNA"/>
</dbReference>
<name>W0PB69_ADVMD</name>
<feature type="signal peptide" evidence="2">
    <location>
        <begin position="1"/>
        <end position="29"/>
    </location>
</feature>
<organism evidence="3 4">
    <name type="scientific">Advenella mimigardefordensis (strain DSM 17166 / LMG 22922 / DPN7)</name>
    <dbReference type="NCBI Taxonomy" id="1247726"/>
    <lineage>
        <taxon>Bacteria</taxon>
        <taxon>Pseudomonadati</taxon>
        <taxon>Pseudomonadota</taxon>
        <taxon>Betaproteobacteria</taxon>
        <taxon>Burkholderiales</taxon>
        <taxon>Alcaligenaceae</taxon>
    </lineage>
</organism>
<dbReference type="Gene3D" id="3.40.190.10">
    <property type="entry name" value="Periplasmic binding protein-like II"/>
    <property type="match status" value="1"/>
</dbReference>
<dbReference type="PATRIC" id="fig|1247726.3.peg.2239"/>
<evidence type="ECO:0000256" key="2">
    <source>
        <dbReference type="SAM" id="SignalP"/>
    </source>
</evidence>
<dbReference type="InterPro" id="IPR042100">
    <property type="entry name" value="Bug_dom1"/>
</dbReference>
<feature type="chain" id="PRO_5004793861" evidence="2">
    <location>
        <begin position="30"/>
        <end position="327"/>
    </location>
</feature>
<dbReference type="Gene3D" id="3.40.190.150">
    <property type="entry name" value="Bordetella uptake gene, domain 1"/>
    <property type="match status" value="1"/>
</dbReference>